<proteinExistence type="predicted"/>
<evidence type="ECO:0000313" key="11">
    <source>
        <dbReference type="EMBL" id="CCA68688.1"/>
    </source>
</evidence>
<keyword evidence="4" id="KW-0249">Electron transport</keyword>
<dbReference type="PROSITE" id="PS50939">
    <property type="entry name" value="CYTOCHROME_B561"/>
    <property type="match status" value="1"/>
</dbReference>
<dbReference type="SMART" id="SM00665">
    <property type="entry name" value="B561"/>
    <property type="match status" value="1"/>
</dbReference>
<dbReference type="Proteomes" id="UP000007148">
    <property type="component" value="Unassembled WGS sequence"/>
</dbReference>
<feature type="transmembrane region" description="Helical" evidence="8">
    <location>
        <begin position="298"/>
        <end position="317"/>
    </location>
</feature>
<feature type="domain" description="Cytochrome b561" evidence="10">
    <location>
        <begin position="174"/>
        <end position="392"/>
    </location>
</feature>
<sequence>MNHLFSFFIVFATVWSSVLAVNGDIACKNGMCVTAIVHSNSTTTYDLTVSNSQVGWMSIGFGSTMINAPMVILWRDSSNGNTIISQRSASSYDGLTIVTSPPRVASAVNSRASFNSTAQTLSFSIPSNSDIRQTIIYAWSSTAPSSNSPDASIVEHDDKGTMSLNLVNQLPSFYDEVGSNSTTTIPTSGGSTSDSGSNTNSGSNSGSSNNIAIPLTPSQKVLAAHGIILTIAFLIILPLGALQARLFRTIIPGKIWFGLHWILQWPVAALLMIIGLILGVVETHKLKLPDSNHKTVGVILTALYVIQCVYGGIIHFVKPARPNGRPPQNYGHAIIGILVIGLSFKQVHNGLDDEWPRIGGPAIPQSIWTWWKVWIITIPLLYLFGLVLLPRQYRLERDQRAKGQYTAPVELREPR</sequence>
<dbReference type="Pfam" id="PF03188">
    <property type="entry name" value="Cytochrom_B561"/>
    <property type="match status" value="1"/>
</dbReference>
<evidence type="ECO:0000256" key="9">
    <source>
        <dbReference type="SAM" id="SignalP"/>
    </source>
</evidence>
<dbReference type="InParanoid" id="G4TBM2"/>
<dbReference type="SUPFAM" id="SSF49344">
    <property type="entry name" value="CBD9-like"/>
    <property type="match status" value="1"/>
</dbReference>
<dbReference type="CDD" id="cd08760">
    <property type="entry name" value="Cyt_b561_FRRS1_like"/>
    <property type="match status" value="1"/>
</dbReference>
<dbReference type="InterPro" id="IPR005018">
    <property type="entry name" value="DOMON_domain"/>
</dbReference>
<dbReference type="Gene3D" id="2.60.40.1210">
    <property type="entry name" value="Cellobiose dehydrogenase, cytochrome domain"/>
    <property type="match status" value="1"/>
</dbReference>
<organism evidence="11 12">
    <name type="scientific">Serendipita indica (strain DSM 11827)</name>
    <name type="common">Root endophyte fungus</name>
    <name type="synonym">Piriformospora indica</name>
    <dbReference type="NCBI Taxonomy" id="1109443"/>
    <lineage>
        <taxon>Eukaryota</taxon>
        <taxon>Fungi</taxon>
        <taxon>Dikarya</taxon>
        <taxon>Basidiomycota</taxon>
        <taxon>Agaricomycotina</taxon>
        <taxon>Agaricomycetes</taxon>
        <taxon>Sebacinales</taxon>
        <taxon>Serendipitaceae</taxon>
        <taxon>Serendipita</taxon>
    </lineage>
</organism>
<protein>
    <recommendedName>
        <fullName evidence="10">Cytochrome b561 domain-containing protein</fullName>
    </recommendedName>
</protein>
<dbReference type="GO" id="GO:0016020">
    <property type="term" value="C:membrane"/>
    <property type="evidence" value="ECO:0007669"/>
    <property type="project" value="UniProtKB-SubCell"/>
</dbReference>
<dbReference type="STRING" id="1109443.G4TBM2"/>
<evidence type="ECO:0000256" key="4">
    <source>
        <dbReference type="ARBA" id="ARBA00022982"/>
    </source>
</evidence>
<name>G4TBM2_SERID</name>
<comment type="subcellular location">
    <subcellularLocation>
        <location evidence="1">Membrane</location>
    </subcellularLocation>
</comment>
<feature type="signal peptide" evidence="9">
    <location>
        <begin position="1"/>
        <end position="20"/>
    </location>
</feature>
<dbReference type="InterPro" id="IPR015920">
    <property type="entry name" value="Cellobiose_DH-like_cyt"/>
</dbReference>
<keyword evidence="9" id="KW-0732">Signal</keyword>
<dbReference type="CDD" id="cd09630">
    <property type="entry name" value="CDH_like_cytochrome"/>
    <property type="match status" value="1"/>
</dbReference>
<feature type="region of interest" description="Disordered" evidence="7">
    <location>
        <begin position="181"/>
        <end position="207"/>
    </location>
</feature>
<evidence type="ECO:0000256" key="5">
    <source>
        <dbReference type="ARBA" id="ARBA00022989"/>
    </source>
</evidence>
<evidence type="ECO:0000256" key="7">
    <source>
        <dbReference type="SAM" id="MobiDB-lite"/>
    </source>
</evidence>
<dbReference type="OrthoDB" id="19261at2759"/>
<dbReference type="AlphaFoldDB" id="G4TBM2"/>
<reference evidence="11 12" key="1">
    <citation type="journal article" date="2011" name="PLoS Pathog.">
        <title>Endophytic Life Strategies Decoded by Genome and Transcriptome Analyses of the Mutualistic Root Symbiont Piriformospora indica.</title>
        <authorList>
            <person name="Zuccaro A."/>
            <person name="Lahrmann U."/>
            <person name="Guldener U."/>
            <person name="Langen G."/>
            <person name="Pfiffi S."/>
            <person name="Biedenkopf D."/>
            <person name="Wong P."/>
            <person name="Samans B."/>
            <person name="Grimm C."/>
            <person name="Basiewicz M."/>
            <person name="Murat C."/>
            <person name="Martin F."/>
            <person name="Kogel K.H."/>
        </authorList>
    </citation>
    <scope>NUCLEOTIDE SEQUENCE [LARGE SCALE GENOMIC DNA]</scope>
    <source>
        <strain evidence="11 12">DSM 11827</strain>
    </source>
</reference>
<keyword evidence="6 8" id="KW-0472">Membrane</keyword>
<evidence type="ECO:0000256" key="3">
    <source>
        <dbReference type="ARBA" id="ARBA00022692"/>
    </source>
</evidence>
<keyword evidence="5 8" id="KW-1133">Transmembrane helix</keyword>
<evidence type="ECO:0000256" key="6">
    <source>
        <dbReference type="ARBA" id="ARBA00023136"/>
    </source>
</evidence>
<feature type="transmembrane region" description="Helical" evidence="8">
    <location>
        <begin position="222"/>
        <end position="243"/>
    </location>
</feature>
<dbReference type="OMA" id="SMSANIQ"/>
<gene>
    <name evidence="11" type="ORF">PIIN_02553</name>
</gene>
<dbReference type="eggNOG" id="ENOG502S50Z">
    <property type="taxonomic scope" value="Eukaryota"/>
</dbReference>
<dbReference type="Gene3D" id="1.20.120.1770">
    <property type="match status" value="1"/>
</dbReference>
<comment type="caution">
    <text evidence="11">The sequence shown here is derived from an EMBL/GenBank/DDBJ whole genome shotgun (WGS) entry which is preliminary data.</text>
</comment>
<dbReference type="SMART" id="SM00664">
    <property type="entry name" value="DoH"/>
    <property type="match status" value="1"/>
</dbReference>
<feature type="transmembrane region" description="Helical" evidence="8">
    <location>
        <begin position="329"/>
        <end position="347"/>
    </location>
</feature>
<feature type="chain" id="PRO_5003468935" description="Cytochrome b561 domain-containing protein" evidence="9">
    <location>
        <begin position="21"/>
        <end position="415"/>
    </location>
</feature>
<evidence type="ECO:0000256" key="2">
    <source>
        <dbReference type="ARBA" id="ARBA00022448"/>
    </source>
</evidence>
<keyword evidence="3 8" id="KW-0812">Transmembrane</keyword>
<evidence type="ECO:0000259" key="10">
    <source>
        <dbReference type="PROSITE" id="PS50939"/>
    </source>
</evidence>
<dbReference type="HOGENOM" id="CLU_038404_0_0_1"/>
<feature type="transmembrane region" description="Helical" evidence="8">
    <location>
        <begin position="255"/>
        <end position="278"/>
    </location>
</feature>
<dbReference type="EMBL" id="CAFZ01000038">
    <property type="protein sequence ID" value="CCA68688.1"/>
    <property type="molecule type" value="Genomic_DNA"/>
</dbReference>
<feature type="transmembrane region" description="Helical" evidence="8">
    <location>
        <begin position="367"/>
        <end position="389"/>
    </location>
</feature>
<dbReference type="PANTHER" id="PTHR47797:SF3">
    <property type="entry name" value="CYTOCHROME B561 DOMAIN-CONTAINING PROTEIN"/>
    <property type="match status" value="1"/>
</dbReference>
<evidence type="ECO:0000256" key="1">
    <source>
        <dbReference type="ARBA" id="ARBA00004370"/>
    </source>
</evidence>
<dbReference type="Pfam" id="PF16010">
    <property type="entry name" value="CDH-cyt"/>
    <property type="match status" value="1"/>
</dbReference>
<evidence type="ECO:0000256" key="8">
    <source>
        <dbReference type="SAM" id="Phobius"/>
    </source>
</evidence>
<evidence type="ECO:0000313" key="12">
    <source>
        <dbReference type="Proteomes" id="UP000007148"/>
    </source>
</evidence>
<dbReference type="InterPro" id="IPR006593">
    <property type="entry name" value="Cyt_b561/ferric_Rdtase_TM"/>
</dbReference>
<keyword evidence="2" id="KW-0813">Transport</keyword>
<dbReference type="PANTHER" id="PTHR47797">
    <property type="entry name" value="DEHYDROGENASE, PUTATIVE (AFU_ORTHOLOGUE AFUA_8G05805)-RELATED"/>
    <property type="match status" value="1"/>
</dbReference>
<accession>G4TBM2</accession>
<keyword evidence="12" id="KW-1185">Reference proteome</keyword>